<evidence type="ECO:0008006" key="4">
    <source>
        <dbReference type="Google" id="ProtNLM"/>
    </source>
</evidence>
<dbReference type="NCBIfam" id="TIGR04433">
    <property type="entry name" value="UrcA_uranyl"/>
    <property type="match status" value="1"/>
</dbReference>
<accession>A0A328AE61</accession>
<evidence type="ECO:0000313" key="2">
    <source>
        <dbReference type="EMBL" id="RAK53143.1"/>
    </source>
</evidence>
<sequence length="115" mass="12144">MPRRIAACALFLAVAFFAAPGRAEPHPTRAAADAVFALEVDLQSEAGARAVLARIRSAAGVTCGGPKEAKLAASRYEACVEDTVARAIRMLGDARLVRLHRGEDAPAGAFQETRR</sequence>
<keyword evidence="3" id="KW-1185">Reference proteome</keyword>
<dbReference type="InterPro" id="IPR030972">
    <property type="entry name" value="UrcA_uranyl"/>
</dbReference>
<dbReference type="EMBL" id="QFYQ01000001">
    <property type="protein sequence ID" value="RAK53143.1"/>
    <property type="molecule type" value="Genomic_DNA"/>
</dbReference>
<dbReference type="Proteomes" id="UP000249254">
    <property type="component" value="Unassembled WGS sequence"/>
</dbReference>
<feature type="signal peptide" evidence="1">
    <location>
        <begin position="1"/>
        <end position="23"/>
    </location>
</feature>
<evidence type="ECO:0000256" key="1">
    <source>
        <dbReference type="SAM" id="SignalP"/>
    </source>
</evidence>
<gene>
    <name evidence="2" type="ORF">DJ017_00645</name>
</gene>
<dbReference type="RefSeq" id="WP_111526896.1">
    <property type="nucleotide sequence ID" value="NZ_JBHRSG010000001.1"/>
</dbReference>
<keyword evidence="1" id="KW-0732">Signal</keyword>
<protein>
    <recommendedName>
        <fullName evidence="4">UrcA family protein</fullName>
    </recommendedName>
</protein>
<name>A0A328AE61_9CAUL</name>
<dbReference type="AlphaFoldDB" id="A0A328AE61"/>
<comment type="caution">
    <text evidence="2">The sequence shown here is derived from an EMBL/GenBank/DDBJ whole genome shotgun (WGS) entry which is preliminary data.</text>
</comment>
<organism evidence="2 3">
    <name type="scientific">Phenylobacterium soli</name>
    <dbReference type="NCBI Taxonomy" id="2170551"/>
    <lineage>
        <taxon>Bacteria</taxon>
        <taxon>Pseudomonadati</taxon>
        <taxon>Pseudomonadota</taxon>
        <taxon>Alphaproteobacteria</taxon>
        <taxon>Caulobacterales</taxon>
        <taxon>Caulobacteraceae</taxon>
        <taxon>Phenylobacterium</taxon>
    </lineage>
</organism>
<proteinExistence type="predicted"/>
<reference evidence="3" key="1">
    <citation type="submission" date="2018-05" db="EMBL/GenBank/DDBJ databases">
        <authorList>
            <person name="Li X."/>
        </authorList>
    </citation>
    <scope>NUCLEOTIDE SEQUENCE [LARGE SCALE GENOMIC DNA]</scope>
    <source>
        <strain evidence="3">LX32</strain>
    </source>
</reference>
<evidence type="ECO:0000313" key="3">
    <source>
        <dbReference type="Proteomes" id="UP000249254"/>
    </source>
</evidence>
<feature type="chain" id="PRO_5016276301" description="UrcA family protein" evidence="1">
    <location>
        <begin position="24"/>
        <end position="115"/>
    </location>
</feature>